<name>A0A8H7ESE0_9FUNG</name>
<gene>
    <name evidence="1" type="ORF">EC973_006244</name>
</gene>
<dbReference type="EMBL" id="JABAYA010000039">
    <property type="protein sequence ID" value="KAF7728303.1"/>
    <property type="molecule type" value="Genomic_DNA"/>
</dbReference>
<dbReference type="AlphaFoldDB" id="A0A8H7ESE0"/>
<dbReference type="OrthoDB" id="2269220at2759"/>
<organism evidence="1 2">
    <name type="scientific">Apophysomyces ossiformis</name>
    <dbReference type="NCBI Taxonomy" id="679940"/>
    <lineage>
        <taxon>Eukaryota</taxon>
        <taxon>Fungi</taxon>
        <taxon>Fungi incertae sedis</taxon>
        <taxon>Mucoromycota</taxon>
        <taxon>Mucoromycotina</taxon>
        <taxon>Mucoromycetes</taxon>
        <taxon>Mucorales</taxon>
        <taxon>Mucorineae</taxon>
        <taxon>Mucoraceae</taxon>
        <taxon>Apophysomyces</taxon>
    </lineage>
</organism>
<evidence type="ECO:0000313" key="2">
    <source>
        <dbReference type="Proteomes" id="UP000605846"/>
    </source>
</evidence>
<evidence type="ECO:0000313" key="1">
    <source>
        <dbReference type="EMBL" id="KAF7728303.1"/>
    </source>
</evidence>
<comment type="caution">
    <text evidence="1">The sequence shown here is derived from an EMBL/GenBank/DDBJ whole genome shotgun (WGS) entry which is preliminary data.</text>
</comment>
<accession>A0A8H7ESE0</accession>
<sequence>MNDLCDYMEAEDASLSVNDATSFDVDLSENDELADWAELPPNAATLSEGWRESISHVDDAFVRMRILANTGLSIVDTEEEGLADPVHLPNRPRIQGECGQATKARARGPYRRYTPQQIEKLFDLVIEEGRTAKEAGLIMGINVRTAQRYIESYNRDEERCLPGVQRKPRTRCYDYVDRNPTAILTDIKR</sequence>
<reference evidence="1" key="1">
    <citation type="submission" date="2020-01" db="EMBL/GenBank/DDBJ databases">
        <title>Genome Sequencing of Three Apophysomyces-Like Fungal Strains Confirms a Novel Fungal Genus in the Mucoromycota with divergent Burkholderia-like Endosymbiotic Bacteria.</title>
        <authorList>
            <person name="Stajich J.E."/>
            <person name="Macias A.M."/>
            <person name="Carter-House D."/>
            <person name="Lovett B."/>
            <person name="Kasson L.R."/>
            <person name="Berry K."/>
            <person name="Grigoriev I."/>
            <person name="Chang Y."/>
            <person name="Spatafora J."/>
            <person name="Kasson M.T."/>
        </authorList>
    </citation>
    <scope>NUCLEOTIDE SEQUENCE</scope>
    <source>
        <strain evidence="1">NRRL A-21654</strain>
    </source>
</reference>
<proteinExistence type="predicted"/>
<feature type="non-terminal residue" evidence="1">
    <location>
        <position position="1"/>
    </location>
</feature>
<dbReference type="Proteomes" id="UP000605846">
    <property type="component" value="Unassembled WGS sequence"/>
</dbReference>
<protein>
    <submittedName>
        <fullName evidence="1">Uncharacterized protein</fullName>
    </submittedName>
</protein>
<keyword evidence="2" id="KW-1185">Reference proteome</keyword>